<sequence>MKRVVTITGIVVAVLIVVLAVPTKVVCPNGPCSTAPDAQGYVHRYYEMKPLGAKLVEEVAGFPIPIHYTSGRDTS</sequence>
<accession>A0A179VE07</accession>
<evidence type="ECO:0000313" key="2">
    <source>
        <dbReference type="Proteomes" id="UP000186919"/>
    </source>
</evidence>
<dbReference type="Proteomes" id="UP000186919">
    <property type="component" value="Unassembled WGS sequence"/>
</dbReference>
<name>A0A179VE07_9MYCO</name>
<gene>
    <name evidence="1" type="ORF">AWB85_22425</name>
</gene>
<dbReference type="AlphaFoldDB" id="A0A179VE07"/>
<evidence type="ECO:0000313" key="1">
    <source>
        <dbReference type="EMBL" id="OAT69243.1"/>
    </source>
</evidence>
<dbReference type="RefSeq" id="WP_064629137.1">
    <property type="nucleotide sequence ID" value="NZ_LQYE01000008.1"/>
</dbReference>
<reference evidence="1 2" key="1">
    <citation type="submission" date="2016-01" db="EMBL/GenBank/DDBJ databases">
        <title>Mycobacterium immunogenum strain CD11_6 genome sequencing and assembly.</title>
        <authorList>
            <person name="Kaur G."/>
            <person name="Nair G.R."/>
            <person name="Mayilraj S."/>
        </authorList>
    </citation>
    <scope>NUCLEOTIDE SEQUENCE [LARGE SCALE GENOMIC DNA]</scope>
    <source>
        <strain evidence="1 2">CD11-6</strain>
    </source>
</reference>
<organism evidence="1 2">
    <name type="scientific">Mycobacteroides immunogenum</name>
    <dbReference type="NCBI Taxonomy" id="83262"/>
    <lineage>
        <taxon>Bacteria</taxon>
        <taxon>Bacillati</taxon>
        <taxon>Actinomycetota</taxon>
        <taxon>Actinomycetes</taxon>
        <taxon>Mycobacteriales</taxon>
        <taxon>Mycobacteriaceae</taxon>
        <taxon>Mycobacteroides</taxon>
    </lineage>
</organism>
<protein>
    <submittedName>
        <fullName evidence="1">Uncharacterized protein</fullName>
    </submittedName>
</protein>
<dbReference type="EMBL" id="LQYE01000008">
    <property type="protein sequence ID" value="OAT69243.1"/>
    <property type="molecule type" value="Genomic_DNA"/>
</dbReference>
<proteinExistence type="predicted"/>
<comment type="caution">
    <text evidence="1">The sequence shown here is derived from an EMBL/GenBank/DDBJ whole genome shotgun (WGS) entry which is preliminary data.</text>
</comment>